<feature type="transmembrane region" description="Helical" evidence="1">
    <location>
        <begin position="170"/>
        <end position="197"/>
    </location>
</feature>
<dbReference type="RefSeq" id="WP_377911473.1">
    <property type="nucleotide sequence ID" value="NZ_JBHRZT010000007.1"/>
</dbReference>
<feature type="transmembrane region" description="Helical" evidence="1">
    <location>
        <begin position="203"/>
        <end position="225"/>
    </location>
</feature>
<accession>A0ABV8AW82</accession>
<comment type="caution">
    <text evidence="2">The sequence shown here is derived from an EMBL/GenBank/DDBJ whole genome shotgun (WGS) entry which is preliminary data.</text>
</comment>
<name>A0ABV8AW82_9BACI</name>
<proteinExistence type="predicted"/>
<feature type="transmembrane region" description="Helical" evidence="1">
    <location>
        <begin position="32"/>
        <end position="49"/>
    </location>
</feature>
<feature type="transmembrane region" description="Helical" evidence="1">
    <location>
        <begin position="260"/>
        <end position="277"/>
    </location>
</feature>
<feature type="transmembrane region" description="Helical" evidence="1">
    <location>
        <begin position="6"/>
        <end position="25"/>
    </location>
</feature>
<keyword evidence="1" id="KW-1133">Transmembrane helix</keyword>
<keyword evidence="1" id="KW-0472">Membrane</keyword>
<evidence type="ECO:0000313" key="2">
    <source>
        <dbReference type="EMBL" id="MFC3882213.1"/>
    </source>
</evidence>
<sequence length="465" mass="52030">MKIQRFSIYGKSIIFTLAVVLFLVFQLAPFKGLGFMLSIVSIMAIAFSLRSCHFFTRLMSVVFLALGTLMAGSKGIDFLSYVKLYGDMLYLLSLFAIVPLLSIPIQVGGYRKVFEQLFQRRVKSISQLYRVVTGLSYFLGSFLNMAAIPIVHSSIKSAVEAWPIGKPKRFLASGIIHGYSLPIMWTPLSGIVGVVLYATEVRWLHIFPMLFFISLVTLVFNWIIFSMMEDYGQSGVGQRETAAAEEHVSLDDHPFRCRKMLQILFAIVLLLFLIVSIDAIFSLGLVVSVTLLTVPFAWIWCLSLRKNQAFWLEVKHHFTRKVGEMSESFAIFLSAGFFVQALHYSGNDYLVNELFVQFKELVGVHLFLILIPYITLLLAYIGMHPIVVVNLLAQSLKPAILGITPEQMAIAFLGGAVMTFYMGPFSGTLGLMSSIIDVAPFRIARWSLVYAIGFSLILATAILLV</sequence>
<keyword evidence="1" id="KW-0812">Transmembrane</keyword>
<reference evidence="3" key="1">
    <citation type="journal article" date="2019" name="Int. J. Syst. Evol. Microbiol.">
        <title>The Global Catalogue of Microorganisms (GCM) 10K type strain sequencing project: providing services to taxonomists for standard genome sequencing and annotation.</title>
        <authorList>
            <consortium name="The Broad Institute Genomics Platform"/>
            <consortium name="The Broad Institute Genome Sequencing Center for Infectious Disease"/>
            <person name="Wu L."/>
            <person name="Ma J."/>
        </authorList>
    </citation>
    <scope>NUCLEOTIDE SEQUENCE [LARGE SCALE GENOMIC DNA]</scope>
    <source>
        <strain evidence="3">CCUG 61889</strain>
    </source>
</reference>
<feature type="transmembrane region" description="Helical" evidence="1">
    <location>
        <begin position="325"/>
        <end position="344"/>
    </location>
</feature>
<evidence type="ECO:0000313" key="3">
    <source>
        <dbReference type="Proteomes" id="UP001595752"/>
    </source>
</evidence>
<evidence type="ECO:0000256" key="1">
    <source>
        <dbReference type="SAM" id="Phobius"/>
    </source>
</evidence>
<dbReference type="EMBL" id="JBHRZT010000007">
    <property type="protein sequence ID" value="MFC3882213.1"/>
    <property type="molecule type" value="Genomic_DNA"/>
</dbReference>
<feature type="transmembrane region" description="Helical" evidence="1">
    <location>
        <begin position="88"/>
        <end position="107"/>
    </location>
</feature>
<dbReference type="Proteomes" id="UP001595752">
    <property type="component" value="Unassembled WGS sequence"/>
</dbReference>
<feature type="transmembrane region" description="Helical" evidence="1">
    <location>
        <begin position="399"/>
        <end position="423"/>
    </location>
</feature>
<keyword evidence="3" id="KW-1185">Reference proteome</keyword>
<feature type="transmembrane region" description="Helical" evidence="1">
    <location>
        <begin position="55"/>
        <end position="76"/>
    </location>
</feature>
<gene>
    <name evidence="2" type="ORF">ACFOU2_01195</name>
</gene>
<feature type="transmembrane region" description="Helical" evidence="1">
    <location>
        <begin position="364"/>
        <end position="392"/>
    </location>
</feature>
<protein>
    <submittedName>
        <fullName evidence="2">Uncharacterized protein</fullName>
    </submittedName>
</protein>
<feature type="transmembrane region" description="Helical" evidence="1">
    <location>
        <begin position="443"/>
        <end position="464"/>
    </location>
</feature>
<feature type="transmembrane region" description="Helical" evidence="1">
    <location>
        <begin position="127"/>
        <end position="150"/>
    </location>
</feature>
<feature type="transmembrane region" description="Helical" evidence="1">
    <location>
        <begin position="283"/>
        <end position="304"/>
    </location>
</feature>
<organism evidence="2 3">
    <name type="scientific">Bacillus songklensis</name>
    <dbReference type="NCBI Taxonomy" id="1069116"/>
    <lineage>
        <taxon>Bacteria</taxon>
        <taxon>Bacillati</taxon>
        <taxon>Bacillota</taxon>
        <taxon>Bacilli</taxon>
        <taxon>Bacillales</taxon>
        <taxon>Bacillaceae</taxon>
        <taxon>Bacillus</taxon>
    </lineage>
</organism>